<sequence length="383" mass="43023">MERLDINSAPERANIEASIHFARYSVATSYVKNKRVLDIACGEGYGSFLLKQAGASEVFGVDVFEEAVNRASASFGGPGIQFIAADATSIEEKFPTEHFDVIVSLETIEHIKNPAAYLESLKRVAKKDAVIIISCPNDYWYFPEEHQSNPYHLRKYRFEEFQQLACSVLGNNVNWSIGTAVMGFGSTSLEIETDYKTVPDSWMKFDEIQGAYLVNGGEKPDFNATNCSYYFGIWNSPQKTNSAAVFPLSMDAYGRMVVAMDGTLPAEERLKLKQEVSDLDETVKRQTSDLRKTRLNYQATLAENTLVKERILSLQSEIHSLHAEIHSLHAEIHSNHAELARVAAELDRMTVGYNRYIRLGTLVPKPARSLLKKIYKMVRGNSI</sequence>
<dbReference type="InterPro" id="IPR025714">
    <property type="entry name" value="Methyltranfer_dom"/>
</dbReference>
<dbReference type="RefSeq" id="WP_139054930.1">
    <property type="nucleotide sequence ID" value="NZ_VDDB01000013.1"/>
</dbReference>
<evidence type="ECO:0000313" key="2">
    <source>
        <dbReference type="EMBL" id="TNB94631.1"/>
    </source>
</evidence>
<gene>
    <name evidence="2" type="ORF">FHG55_16435</name>
</gene>
<name>A0A5C4KWT1_PSEJE</name>
<dbReference type="SUPFAM" id="SSF53335">
    <property type="entry name" value="S-adenosyl-L-methionine-dependent methyltransferases"/>
    <property type="match status" value="1"/>
</dbReference>
<dbReference type="Gene3D" id="3.40.50.150">
    <property type="entry name" value="Vaccinia Virus protein VP39"/>
    <property type="match status" value="1"/>
</dbReference>
<dbReference type="GO" id="GO:0008168">
    <property type="term" value="F:methyltransferase activity"/>
    <property type="evidence" value="ECO:0007669"/>
    <property type="project" value="UniProtKB-KW"/>
</dbReference>
<evidence type="ECO:0000313" key="3">
    <source>
        <dbReference type="Proteomes" id="UP000306272"/>
    </source>
</evidence>
<keyword evidence="2" id="KW-0808">Transferase</keyword>
<dbReference type="AlphaFoldDB" id="A0A5C4KWT1"/>
<reference evidence="2" key="1">
    <citation type="submission" date="2019-06" db="EMBL/GenBank/DDBJ databases">
        <title>Pseudomonas-derived Butenolides : (Bio)synthesis of Styrolides.</title>
        <authorList>
            <person name="Klapper M."/>
            <person name="Chowdhury S."/>
            <person name="Stallforth P."/>
        </authorList>
    </citation>
    <scope>NUCLEOTIDE SEQUENCE [LARGE SCALE GENOMIC DNA]</scope>
    <source>
        <strain evidence="2">EC-S101</strain>
    </source>
</reference>
<organism evidence="2 3">
    <name type="scientific">Pseudomonas jessenii</name>
    <dbReference type="NCBI Taxonomy" id="77298"/>
    <lineage>
        <taxon>Bacteria</taxon>
        <taxon>Pseudomonadati</taxon>
        <taxon>Pseudomonadota</taxon>
        <taxon>Gammaproteobacteria</taxon>
        <taxon>Pseudomonadales</taxon>
        <taxon>Pseudomonadaceae</taxon>
        <taxon>Pseudomonas</taxon>
    </lineage>
</organism>
<dbReference type="EMBL" id="VDDB01000013">
    <property type="protein sequence ID" value="TNB94631.1"/>
    <property type="molecule type" value="Genomic_DNA"/>
</dbReference>
<dbReference type="InterPro" id="IPR029063">
    <property type="entry name" value="SAM-dependent_MTases_sf"/>
</dbReference>
<proteinExistence type="predicted"/>
<dbReference type="GO" id="GO:0032259">
    <property type="term" value="P:methylation"/>
    <property type="evidence" value="ECO:0007669"/>
    <property type="project" value="UniProtKB-KW"/>
</dbReference>
<dbReference type="PANTHER" id="PTHR43861:SF6">
    <property type="entry name" value="METHYLTRANSFERASE TYPE 11"/>
    <property type="match status" value="1"/>
</dbReference>
<dbReference type="CDD" id="cd02440">
    <property type="entry name" value="AdoMet_MTases"/>
    <property type="match status" value="1"/>
</dbReference>
<comment type="caution">
    <text evidence="2">The sequence shown here is derived from an EMBL/GenBank/DDBJ whole genome shotgun (WGS) entry which is preliminary data.</text>
</comment>
<accession>A0A5C4KWT1</accession>
<dbReference type="Proteomes" id="UP000306272">
    <property type="component" value="Unassembled WGS sequence"/>
</dbReference>
<protein>
    <submittedName>
        <fullName evidence="2">Methyltransferase domain-containing protein</fullName>
    </submittedName>
</protein>
<dbReference type="Gene3D" id="1.10.287.1490">
    <property type="match status" value="1"/>
</dbReference>
<keyword evidence="2" id="KW-0489">Methyltransferase</keyword>
<keyword evidence="3" id="KW-1185">Reference proteome</keyword>
<dbReference type="PANTHER" id="PTHR43861">
    <property type="entry name" value="TRANS-ACONITATE 2-METHYLTRANSFERASE-RELATED"/>
    <property type="match status" value="1"/>
</dbReference>
<evidence type="ECO:0000259" key="1">
    <source>
        <dbReference type="Pfam" id="PF13847"/>
    </source>
</evidence>
<feature type="domain" description="Methyltransferase" evidence="1">
    <location>
        <begin position="32"/>
        <end position="148"/>
    </location>
</feature>
<dbReference type="Pfam" id="PF13847">
    <property type="entry name" value="Methyltransf_31"/>
    <property type="match status" value="1"/>
</dbReference>